<evidence type="ECO:0000313" key="2">
    <source>
        <dbReference type="Proteomes" id="UP001345219"/>
    </source>
</evidence>
<accession>A0AAN7GME0</accession>
<evidence type="ECO:0000313" key="1">
    <source>
        <dbReference type="EMBL" id="KAK4747568.1"/>
    </source>
</evidence>
<dbReference type="AlphaFoldDB" id="A0AAN7GME0"/>
<keyword evidence="2" id="KW-1185">Reference proteome</keyword>
<reference evidence="1 2" key="1">
    <citation type="journal article" date="2023" name="Hortic Res">
        <title>Pangenome of water caltrop reveals structural variations and asymmetric subgenome divergence after allopolyploidization.</title>
        <authorList>
            <person name="Zhang X."/>
            <person name="Chen Y."/>
            <person name="Wang L."/>
            <person name="Yuan Y."/>
            <person name="Fang M."/>
            <person name="Shi L."/>
            <person name="Lu R."/>
            <person name="Comes H.P."/>
            <person name="Ma Y."/>
            <person name="Chen Y."/>
            <person name="Huang G."/>
            <person name="Zhou Y."/>
            <person name="Zheng Z."/>
            <person name="Qiu Y."/>
        </authorList>
    </citation>
    <scope>NUCLEOTIDE SEQUENCE [LARGE SCALE GENOMIC DNA]</scope>
    <source>
        <tissue evidence="1">Roots</tissue>
    </source>
</reference>
<comment type="caution">
    <text evidence="1">The sequence shown here is derived from an EMBL/GenBank/DDBJ whole genome shotgun (WGS) entry which is preliminary data.</text>
</comment>
<dbReference type="EMBL" id="JAXIOK010000019">
    <property type="protein sequence ID" value="KAK4747568.1"/>
    <property type="molecule type" value="Genomic_DNA"/>
</dbReference>
<proteinExistence type="predicted"/>
<organism evidence="1 2">
    <name type="scientific">Trapa incisa</name>
    <dbReference type="NCBI Taxonomy" id="236973"/>
    <lineage>
        <taxon>Eukaryota</taxon>
        <taxon>Viridiplantae</taxon>
        <taxon>Streptophyta</taxon>
        <taxon>Embryophyta</taxon>
        <taxon>Tracheophyta</taxon>
        <taxon>Spermatophyta</taxon>
        <taxon>Magnoliopsida</taxon>
        <taxon>eudicotyledons</taxon>
        <taxon>Gunneridae</taxon>
        <taxon>Pentapetalae</taxon>
        <taxon>rosids</taxon>
        <taxon>malvids</taxon>
        <taxon>Myrtales</taxon>
        <taxon>Lythraceae</taxon>
        <taxon>Trapa</taxon>
    </lineage>
</organism>
<name>A0AAN7GME0_9MYRT</name>
<sequence>MVTDQKPRVTERKKKLYGVNSDVTNPSLAVSPAAGIACACILTPKLITKLCWDANFDLPPPPLAPIRRMLLTCSMTFCMYKCEACQEISCFSLKYPHNKPNLIKVFIPELLPFLYTLAIVKHELIISVDVSPFKHINALLLFWPLLLFLQLTQVSHLFSLRLFGGSSAEDNHFKPKKDAVKQEVNRSQGRMRSTLRATAFLNWIRSNLLVLRRSRIIRFIMDFYSQVLQFELYYVNACKPVLMPLIELESKSTCLKEKVEVPIVFISPSITVHFEEPMWEELHIVIRRSHNVGVVG</sequence>
<dbReference type="Proteomes" id="UP001345219">
    <property type="component" value="Chromosome 12"/>
</dbReference>
<gene>
    <name evidence="1" type="ORF">SAY87_014154</name>
</gene>
<protein>
    <submittedName>
        <fullName evidence="1">Uncharacterized protein</fullName>
    </submittedName>
</protein>